<protein>
    <submittedName>
        <fullName evidence="3">Uncharacterized protein</fullName>
    </submittedName>
</protein>
<evidence type="ECO:0000313" key="3">
    <source>
        <dbReference type="EMBL" id="CAL8128608.1"/>
    </source>
</evidence>
<evidence type="ECO:0000256" key="1">
    <source>
        <dbReference type="SAM" id="Coils"/>
    </source>
</evidence>
<evidence type="ECO:0000256" key="2">
    <source>
        <dbReference type="SAM" id="MobiDB-lite"/>
    </source>
</evidence>
<proteinExistence type="predicted"/>
<feature type="coiled-coil region" evidence="1">
    <location>
        <begin position="320"/>
        <end position="382"/>
    </location>
</feature>
<reference evidence="3 4" key="1">
    <citation type="submission" date="2024-08" db="EMBL/GenBank/DDBJ databases">
        <authorList>
            <person name="Cucini C."/>
            <person name="Frati F."/>
        </authorList>
    </citation>
    <scope>NUCLEOTIDE SEQUENCE [LARGE SCALE GENOMIC DNA]</scope>
</reference>
<sequence>METFADLQLRSELNRVTEHNLILLRRIKDLQKCENRLIGEKNTAVEILNMQLKSSENEKLVLDRKVQSLTDELGGLREENKGFLEKIQELEMEKRKNQEEVLKLKEKRNEFPKTNKPKLPKFQQYRYETLKKTLASERKRYVEELNKAKKYAEHITGIAKRQQQTMRSWHVDHVNAESRRRQHTIKHLTESLAQSEEKLKRQSIMIRNMQIKERTLSSEKQNLLKQLDTLAAAQPKKQKLDQLVNNLRNEREGALSSKEDKNAEAQAISITIGNAANNDNQNGAQDNPVRNDKPAQKRSAMETHSDSQLRSEPNRETLYDEILNRRIKDLERSENKLREKKNKRKEEVEILNKQLKSSEQQRLELSKKLESVTAELGVLKDENKGFLIKIQELKTLTETNEKLCKENTELLKVSKRGELAKEGGGGGESGVSLENLKALNEMQNLNVTRLQCDCGMFNREEQNGEITSKYEEEINNLKEQVKHKTADLIQAQEKNDKLQEKNMKLKIALTSEWKLNDKLAQFQSRYEALKQLNENQVRQIQELQQRGPVQPVNMCGLEQDLCKSENFRLAQENEKLENDLKGAYAKIVKLREDMMQFHSIYQKSISDLEKKLDEVKTNDEKTNKINKRLRLHNRILRKFLLAVEVKQNPVSSTPDSQMEKPSILIDFHREVFVDRLQTLPKTYKRKFDQIQGKIKEGPTKKV</sequence>
<keyword evidence="4" id="KW-1185">Reference proteome</keyword>
<organism evidence="3 4">
    <name type="scientific">Orchesella dallaii</name>
    <dbReference type="NCBI Taxonomy" id="48710"/>
    <lineage>
        <taxon>Eukaryota</taxon>
        <taxon>Metazoa</taxon>
        <taxon>Ecdysozoa</taxon>
        <taxon>Arthropoda</taxon>
        <taxon>Hexapoda</taxon>
        <taxon>Collembola</taxon>
        <taxon>Entomobryomorpha</taxon>
        <taxon>Entomobryoidea</taxon>
        <taxon>Orchesellidae</taxon>
        <taxon>Orchesellinae</taxon>
        <taxon>Orchesella</taxon>
    </lineage>
</organism>
<comment type="caution">
    <text evidence="3">The sequence shown here is derived from an EMBL/GenBank/DDBJ whole genome shotgun (WGS) entry which is preliminary data.</text>
</comment>
<feature type="coiled-coil region" evidence="1">
    <location>
        <begin position="185"/>
        <end position="264"/>
    </location>
</feature>
<gene>
    <name evidence="3" type="ORF">ODALV1_LOCUS22376</name>
</gene>
<feature type="region of interest" description="Disordered" evidence="2">
    <location>
        <begin position="272"/>
        <end position="317"/>
    </location>
</feature>
<keyword evidence="1" id="KW-0175">Coiled coil</keyword>
<feature type="compositionally biased region" description="Basic and acidic residues" evidence="2">
    <location>
        <begin position="289"/>
        <end position="317"/>
    </location>
</feature>
<name>A0ABP1RHW8_9HEXA</name>
<dbReference type="Proteomes" id="UP001642540">
    <property type="component" value="Unassembled WGS sequence"/>
</dbReference>
<evidence type="ECO:0000313" key="4">
    <source>
        <dbReference type="Proteomes" id="UP001642540"/>
    </source>
</evidence>
<feature type="compositionally biased region" description="Low complexity" evidence="2">
    <location>
        <begin position="273"/>
        <end position="287"/>
    </location>
</feature>
<accession>A0ABP1RHW8</accession>
<dbReference type="EMBL" id="CAXLJM020000075">
    <property type="protein sequence ID" value="CAL8128608.1"/>
    <property type="molecule type" value="Genomic_DNA"/>
</dbReference>
<feature type="coiled-coil region" evidence="1">
    <location>
        <begin position="433"/>
        <end position="618"/>
    </location>
</feature>
<feature type="coiled-coil region" evidence="1">
    <location>
        <begin position="52"/>
        <end position="110"/>
    </location>
</feature>